<evidence type="ECO:0000256" key="1">
    <source>
        <dbReference type="SAM" id="MobiDB-lite"/>
    </source>
</evidence>
<dbReference type="GO" id="GO:0005840">
    <property type="term" value="C:ribosome"/>
    <property type="evidence" value="ECO:0007669"/>
    <property type="project" value="UniProtKB-KW"/>
</dbReference>
<organism evidence="2 3">
    <name type="scientific">Nonomuraea rubra</name>
    <dbReference type="NCBI Taxonomy" id="46180"/>
    <lineage>
        <taxon>Bacteria</taxon>
        <taxon>Bacillati</taxon>
        <taxon>Actinomycetota</taxon>
        <taxon>Actinomycetes</taxon>
        <taxon>Streptosporangiales</taxon>
        <taxon>Streptosporangiaceae</taxon>
        <taxon>Nonomuraea</taxon>
    </lineage>
</organism>
<keyword evidence="2" id="KW-0689">Ribosomal protein</keyword>
<name>A0A7X0U0K6_9ACTN</name>
<reference evidence="2 3" key="1">
    <citation type="submission" date="2020-08" db="EMBL/GenBank/DDBJ databases">
        <title>Sequencing the genomes of 1000 actinobacteria strains.</title>
        <authorList>
            <person name="Klenk H.-P."/>
        </authorList>
    </citation>
    <scope>NUCLEOTIDE SEQUENCE [LARGE SCALE GENOMIC DNA]</scope>
    <source>
        <strain evidence="2 3">DSM 43768</strain>
    </source>
</reference>
<evidence type="ECO:0000313" key="3">
    <source>
        <dbReference type="Proteomes" id="UP000565579"/>
    </source>
</evidence>
<proteinExistence type="predicted"/>
<dbReference type="EMBL" id="JACHMI010000001">
    <property type="protein sequence ID" value="MBB6550425.1"/>
    <property type="molecule type" value="Genomic_DNA"/>
</dbReference>
<sequence length="36" mass="4206">MKKGVHPGYRPVVLRDPGAFPTHRRAERLDQRHGRN</sequence>
<keyword evidence="3" id="KW-1185">Reference proteome</keyword>
<accession>A0A7X0U0K6</accession>
<feature type="region of interest" description="Disordered" evidence="1">
    <location>
        <begin position="1"/>
        <end position="36"/>
    </location>
</feature>
<keyword evidence="2" id="KW-0687">Ribonucleoprotein</keyword>
<gene>
    <name evidence="2" type="ORF">HD593_005220</name>
</gene>
<evidence type="ECO:0000313" key="2">
    <source>
        <dbReference type="EMBL" id="MBB6550425.1"/>
    </source>
</evidence>
<feature type="compositionally biased region" description="Basic and acidic residues" evidence="1">
    <location>
        <begin position="27"/>
        <end position="36"/>
    </location>
</feature>
<dbReference type="AlphaFoldDB" id="A0A7X0U0K6"/>
<dbReference type="Proteomes" id="UP000565579">
    <property type="component" value="Unassembled WGS sequence"/>
</dbReference>
<comment type="caution">
    <text evidence="2">The sequence shown here is derived from an EMBL/GenBank/DDBJ whole genome shotgun (WGS) entry which is preliminary data.</text>
</comment>
<protein>
    <submittedName>
        <fullName evidence="2">Ribosomal protein L31</fullName>
    </submittedName>
</protein>